<protein>
    <recommendedName>
        <fullName evidence="2">TFA2 Winged helix domain-containing protein</fullName>
    </recommendedName>
</protein>
<dbReference type="InterPro" id="IPR016656">
    <property type="entry name" value="TFIIE-bsu"/>
</dbReference>
<keyword evidence="1" id="KW-0472">Membrane</keyword>
<gene>
    <name evidence="3" type="ORF">GUJ93_ZPchr0002g24744</name>
</gene>
<proteinExistence type="predicted"/>
<feature type="domain" description="TFA2 Winged helix" evidence="2">
    <location>
        <begin position="72"/>
        <end position="129"/>
    </location>
</feature>
<organism evidence="3 4">
    <name type="scientific">Zizania palustris</name>
    <name type="common">Northern wild rice</name>
    <dbReference type="NCBI Taxonomy" id="103762"/>
    <lineage>
        <taxon>Eukaryota</taxon>
        <taxon>Viridiplantae</taxon>
        <taxon>Streptophyta</taxon>
        <taxon>Embryophyta</taxon>
        <taxon>Tracheophyta</taxon>
        <taxon>Spermatophyta</taxon>
        <taxon>Magnoliopsida</taxon>
        <taxon>Liliopsida</taxon>
        <taxon>Poales</taxon>
        <taxon>Poaceae</taxon>
        <taxon>BOP clade</taxon>
        <taxon>Oryzoideae</taxon>
        <taxon>Oryzeae</taxon>
        <taxon>Zizaniinae</taxon>
        <taxon>Zizania</taxon>
    </lineage>
</organism>
<keyword evidence="1" id="KW-0812">Transmembrane</keyword>
<name>A0A8J5VEC6_ZIZPA</name>
<sequence>MDKTLVVRGSRIVFSISDVAGDNQFLNHVPIMCKDTVAILYMFDLTSCCMLTNIVYWYERARKWNKSKYDLKGKDQLLVLVRKYLEGLAIVEVKDAYPTVLEYVQALKAAGEVWMLSNMDSQEDIVYPNDPKAKIKVDDDLKQLFQEIELPHGTWWIWFHADNMFNTFQLLMFEYLFVSPFNHNDIS</sequence>
<dbReference type="GO" id="GO:0001097">
    <property type="term" value="F:TFIIH-class transcription factor complex binding"/>
    <property type="evidence" value="ECO:0007669"/>
    <property type="project" value="TreeGrafter"/>
</dbReference>
<dbReference type="GO" id="GO:0005525">
    <property type="term" value="F:GTP binding"/>
    <property type="evidence" value="ECO:0007669"/>
    <property type="project" value="InterPro"/>
</dbReference>
<dbReference type="Pfam" id="PF00071">
    <property type="entry name" value="Ras"/>
    <property type="match status" value="1"/>
</dbReference>
<evidence type="ECO:0000313" key="3">
    <source>
        <dbReference type="EMBL" id="KAG8056626.1"/>
    </source>
</evidence>
<dbReference type="GO" id="GO:0003924">
    <property type="term" value="F:GTPase activity"/>
    <property type="evidence" value="ECO:0007669"/>
    <property type="project" value="InterPro"/>
</dbReference>
<comment type="caution">
    <text evidence="3">The sequence shown here is derived from an EMBL/GenBank/DDBJ whole genome shotgun (WGS) entry which is preliminary data.</text>
</comment>
<keyword evidence="1" id="KW-1133">Transmembrane helix</keyword>
<dbReference type="GO" id="GO:0005673">
    <property type="term" value="C:transcription factor TFIIE complex"/>
    <property type="evidence" value="ECO:0007669"/>
    <property type="project" value="InterPro"/>
</dbReference>
<dbReference type="Proteomes" id="UP000729402">
    <property type="component" value="Unassembled WGS sequence"/>
</dbReference>
<dbReference type="Pfam" id="PF18121">
    <property type="entry name" value="TFA2_Winged_2"/>
    <property type="match status" value="1"/>
</dbReference>
<dbReference type="InterPro" id="IPR040501">
    <property type="entry name" value="TFA2_Winged_2"/>
</dbReference>
<dbReference type="AlphaFoldDB" id="A0A8J5VEC6"/>
<evidence type="ECO:0000313" key="4">
    <source>
        <dbReference type="Proteomes" id="UP000729402"/>
    </source>
</evidence>
<dbReference type="PANTHER" id="PTHR12716">
    <property type="entry name" value="TRANSCRIPTION INITIATION FACTOR IIE, BETA SUBUNIT"/>
    <property type="match status" value="1"/>
</dbReference>
<evidence type="ECO:0000259" key="2">
    <source>
        <dbReference type="Pfam" id="PF18121"/>
    </source>
</evidence>
<keyword evidence="4" id="KW-1185">Reference proteome</keyword>
<reference evidence="3" key="2">
    <citation type="submission" date="2021-02" db="EMBL/GenBank/DDBJ databases">
        <authorList>
            <person name="Kimball J.A."/>
            <person name="Haas M.W."/>
            <person name="Macchietto M."/>
            <person name="Kono T."/>
            <person name="Duquette J."/>
            <person name="Shao M."/>
        </authorList>
    </citation>
    <scope>NUCLEOTIDE SEQUENCE</scope>
    <source>
        <tissue evidence="3">Fresh leaf tissue</tissue>
    </source>
</reference>
<dbReference type="InterPro" id="IPR001806">
    <property type="entry name" value="Small_GTPase"/>
</dbReference>
<feature type="transmembrane region" description="Helical" evidence="1">
    <location>
        <begin position="38"/>
        <end position="58"/>
    </location>
</feature>
<accession>A0A8J5VEC6</accession>
<dbReference type="GO" id="GO:0006367">
    <property type="term" value="P:transcription initiation at RNA polymerase II promoter"/>
    <property type="evidence" value="ECO:0007669"/>
    <property type="project" value="InterPro"/>
</dbReference>
<dbReference type="EMBL" id="JAAALK010000287">
    <property type="protein sequence ID" value="KAG8056626.1"/>
    <property type="molecule type" value="Genomic_DNA"/>
</dbReference>
<reference evidence="3" key="1">
    <citation type="journal article" date="2021" name="bioRxiv">
        <title>Whole Genome Assembly and Annotation of Northern Wild Rice, Zizania palustris L., Supports a Whole Genome Duplication in the Zizania Genus.</title>
        <authorList>
            <person name="Haas M."/>
            <person name="Kono T."/>
            <person name="Macchietto M."/>
            <person name="Millas R."/>
            <person name="McGilp L."/>
            <person name="Shao M."/>
            <person name="Duquette J."/>
            <person name="Hirsch C.N."/>
            <person name="Kimball J."/>
        </authorList>
    </citation>
    <scope>NUCLEOTIDE SEQUENCE</scope>
    <source>
        <tissue evidence="3">Fresh leaf tissue</tissue>
    </source>
</reference>
<dbReference type="OrthoDB" id="3907302at2759"/>
<evidence type="ECO:0000256" key="1">
    <source>
        <dbReference type="SAM" id="Phobius"/>
    </source>
</evidence>
<dbReference type="PANTHER" id="PTHR12716:SF8">
    <property type="entry name" value="TRANSCRIPTION INITIATION FACTOR IIE SUBUNIT BETA"/>
    <property type="match status" value="1"/>
</dbReference>